<reference evidence="2 3" key="1">
    <citation type="submission" date="2019-03" db="EMBL/GenBank/DDBJ databases">
        <title>Three New Species of Nocardioides, Nocardioides euryhalodurans sp. nov., Nocardioides seonyuensis sp. nov. and Nocardioides eburneoflavus sp. nov., Iolated from Soil.</title>
        <authorList>
            <person name="Roh S.G."/>
            <person name="Lee C."/>
            <person name="Kim M.-K."/>
            <person name="Kim S.B."/>
        </authorList>
    </citation>
    <scope>NUCLEOTIDE SEQUENCE [LARGE SCALE GENOMIC DNA]</scope>
    <source>
        <strain evidence="2 3">MMS17-SY117</strain>
    </source>
</reference>
<dbReference type="AlphaFoldDB" id="A0A4P7GMK3"/>
<dbReference type="EMBL" id="CP038267">
    <property type="protein sequence ID" value="QBR93250.1"/>
    <property type="molecule type" value="Genomic_DNA"/>
</dbReference>
<gene>
    <name evidence="2" type="ORF">EXE57_14000</name>
</gene>
<dbReference type="Proteomes" id="UP000294894">
    <property type="component" value="Chromosome"/>
</dbReference>
<dbReference type="KEGG" id="noy:EXE57_14000"/>
<evidence type="ECO:0000313" key="3">
    <source>
        <dbReference type="Proteomes" id="UP000294894"/>
    </source>
</evidence>
<dbReference type="RefSeq" id="WP_135078486.1">
    <property type="nucleotide sequence ID" value="NZ_CP038267.1"/>
</dbReference>
<organism evidence="2 3">
    <name type="scientific">Nocardioides euryhalodurans</name>
    <dbReference type="NCBI Taxonomy" id="2518370"/>
    <lineage>
        <taxon>Bacteria</taxon>
        <taxon>Bacillati</taxon>
        <taxon>Actinomycetota</taxon>
        <taxon>Actinomycetes</taxon>
        <taxon>Propionibacteriales</taxon>
        <taxon>Nocardioidaceae</taxon>
        <taxon>Nocardioides</taxon>
    </lineage>
</organism>
<accession>A0A4P7GMK3</accession>
<protein>
    <recommendedName>
        <fullName evidence="4">Integral membrane protein</fullName>
    </recommendedName>
</protein>
<sequence>MGRQAAVVVGVVMVLLGALWTAQGLGYVGGSAMSGSSTWAIIGPAVAGLGIGLIVAVLQRRR</sequence>
<keyword evidence="3" id="KW-1185">Reference proteome</keyword>
<name>A0A4P7GMK3_9ACTN</name>
<evidence type="ECO:0000313" key="2">
    <source>
        <dbReference type="EMBL" id="QBR93250.1"/>
    </source>
</evidence>
<feature type="transmembrane region" description="Helical" evidence="1">
    <location>
        <begin position="40"/>
        <end position="58"/>
    </location>
</feature>
<evidence type="ECO:0008006" key="4">
    <source>
        <dbReference type="Google" id="ProtNLM"/>
    </source>
</evidence>
<dbReference type="OrthoDB" id="4640879at2"/>
<proteinExistence type="predicted"/>
<evidence type="ECO:0000256" key="1">
    <source>
        <dbReference type="SAM" id="Phobius"/>
    </source>
</evidence>
<keyword evidence="1" id="KW-0472">Membrane</keyword>
<keyword evidence="1" id="KW-1133">Transmembrane helix</keyword>
<keyword evidence="1" id="KW-0812">Transmembrane</keyword>